<evidence type="ECO:0008006" key="5">
    <source>
        <dbReference type="Google" id="ProtNLM"/>
    </source>
</evidence>
<dbReference type="STRING" id="370526.SAMN04489835_3667"/>
<evidence type="ECO:0000313" key="4">
    <source>
        <dbReference type="Proteomes" id="UP000182915"/>
    </source>
</evidence>
<feature type="region of interest" description="Disordered" evidence="1">
    <location>
        <begin position="99"/>
        <end position="136"/>
    </location>
</feature>
<keyword evidence="2" id="KW-0812">Transmembrane</keyword>
<dbReference type="OrthoDB" id="4640608at2"/>
<dbReference type="Pfam" id="PF10812">
    <property type="entry name" value="DUF2561"/>
    <property type="match status" value="1"/>
</dbReference>
<accession>A0A1H6KIZ0</accession>
<name>A0A1H6KIZ0_MYCRU</name>
<feature type="transmembrane region" description="Helical" evidence="2">
    <location>
        <begin position="28"/>
        <end position="49"/>
    </location>
</feature>
<feature type="compositionally biased region" description="Low complexity" evidence="1">
    <location>
        <begin position="110"/>
        <end position="136"/>
    </location>
</feature>
<evidence type="ECO:0000256" key="2">
    <source>
        <dbReference type="SAM" id="Phobius"/>
    </source>
</evidence>
<dbReference type="AlphaFoldDB" id="A0A1H6KIZ0"/>
<dbReference type="RefSeq" id="WP_083408364.1">
    <property type="nucleotide sequence ID" value="NZ_LT629971.1"/>
</dbReference>
<organism evidence="3 4">
    <name type="scientific">Mycolicibacterium rutilum</name>
    <name type="common">Mycobacterium rutilum</name>
    <dbReference type="NCBI Taxonomy" id="370526"/>
    <lineage>
        <taxon>Bacteria</taxon>
        <taxon>Bacillati</taxon>
        <taxon>Actinomycetota</taxon>
        <taxon>Actinomycetes</taxon>
        <taxon>Mycobacteriales</taxon>
        <taxon>Mycobacteriaceae</taxon>
        <taxon>Mycolicibacterium</taxon>
    </lineage>
</organism>
<evidence type="ECO:0000313" key="3">
    <source>
        <dbReference type="EMBL" id="SEH75359.1"/>
    </source>
</evidence>
<sequence length="225" mass="23205">MTYDTDSAGRSRLTPALDSSELDRTDRILLGSCAGIWLVALGTAVAAAVALVDLGTGHAENTGSSGTPWLLYTVIGVSAVVIIGAVPLLLRARREALASAEPAPAPTGPTPAGRGSAPTEAFGTRGARGAGPAPRASYAAPRAQRTLEAPEPHSAAVDQLWLRCGVVIACAIGIAMVAIGVATYLMAVDSTIAAWIFYVLAALVTLAMPAVPWFYLKELRTVLDR</sequence>
<feature type="transmembrane region" description="Helical" evidence="2">
    <location>
        <begin position="192"/>
        <end position="216"/>
    </location>
</feature>
<dbReference type="Proteomes" id="UP000182915">
    <property type="component" value="Chromosome I"/>
</dbReference>
<keyword evidence="2" id="KW-1133">Transmembrane helix</keyword>
<reference evidence="4" key="1">
    <citation type="submission" date="2016-10" db="EMBL/GenBank/DDBJ databases">
        <authorList>
            <person name="Varghese N."/>
            <person name="Submissions S."/>
        </authorList>
    </citation>
    <scope>NUCLEOTIDE SEQUENCE [LARGE SCALE GENOMIC DNA]</scope>
    <source>
        <strain evidence="4">DSM 45405</strain>
    </source>
</reference>
<keyword evidence="2" id="KW-0472">Membrane</keyword>
<feature type="transmembrane region" description="Helical" evidence="2">
    <location>
        <begin position="160"/>
        <end position="186"/>
    </location>
</feature>
<gene>
    <name evidence="3" type="ORF">SAMN04489835_3667</name>
</gene>
<dbReference type="InterPro" id="IPR024381">
    <property type="entry name" value="DUF2561"/>
</dbReference>
<protein>
    <recommendedName>
        <fullName evidence="5">DUF2561 domain-containing protein</fullName>
    </recommendedName>
</protein>
<keyword evidence="4" id="KW-1185">Reference proteome</keyword>
<evidence type="ECO:0000256" key="1">
    <source>
        <dbReference type="SAM" id="MobiDB-lite"/>
    </source>
</evidence>
<feature type="transmembrane region" description="Helical" evidence="2">
    <location>
        <begin position="69"/>
        <end position="90"/>
    </location>
</feature>
<dbReference type="EMBL" id="LT629971">
    <property type="protein sequence ID" value="SEH75359.1"/>
    <property type="molecule type" value="Genomic_DNA"/>
</dbReference>
<proteinExistence type="predicted"/>